<accession>A0A921RDP6</accession>
<name>A0A921RDP6_SORBI</name>
<gene>
    <name evidence="1" type="ORF">BDA96_03G186500</name>
</gene>
<protein>
    <submittedName>
        <fullName evidence="1">Uncharacterized protein</fullName>
    </submittedName>
</protein>
<proteinExistence type="predicted"/>
<organism evidence="1 2">
    <name type="scientific">Sorghum bicolor</name>
    <name type="common">Sorghum</name>
    <name type="synonym">Sorghum vulgare</name>
    <dbReference type="NCBI Taxonomy" id="4558"/>
    <lineage>
        <taxon>Eukaryota</taxon>
        <taxon>Viridiplantae</taxon>
        <taxon>Streptophyta</taxon>
        <taxon>Embryophyta</taxon>
        <taxon>Tracheophyta</taxon>
        <taxon>Spermatophyta</taxon>
        <taxon>Magnoliopsida</taxon>
        <taxon>Liliopsida</taxon>
        <taxon>Poales</taxon>
        <taxon>Poaceae</taxon>
        <taxon>PACMAD clade</taxon>
        <taxon>Panicoideae</taxon>
        <taxon>Andropogonodae</taxon>
        <taxon>Andropogoneae</taxon>
        <taxon>Sorghinae</taxon>
        <taxon>Sorghum</taxon>
    </lineage>
</organism>
<reference evidence="1" key="2">
    <citation type="submission" date="2020-10" db="EMBL/GenBank/DDBJ databases">
        <authorList>
            <person name="Cooper E.A."/>
            <person name="Brenton Z.W."/>
            <person name="Flinn B.S."/>
            <person name="Jenkins J."/>
            <person name="Shu S."/>
            <person name="Flowers D."/>
            <person name="Luo F."/>
            <person name="Wang Y."/>
            <person name="Xia P."/>
            <person name="Barry K."/>
            <person name="Daum C."/>
            <person name="Lipzen A."/>
            <person name="Yoshinaga Y."/>
            <person name="Schmutz J."/>
            <person name="Saski C."/>
            <person name="Vermerris W."/>
            <person name="Kresovich S."/>
        </authorList>
    </citation>
    <scope>NUCLEOTIDE SEQUENCE</scope>
</reference>
<dbReference type="Proteomes" id="UP000807115">
    <property type="component" value="Chromosome 3"/>
</dbReference>
<dbReference type="EMBL" id="CM027682">
    <property type="protein sequence ID" value="KAG0537875.1"/>
    <property type="molecule type" value="Genomic_DNA"/>
</dbReference>
<comment type="caution">
    <text evidence="1">The sequence shown here is derived from an EMBL/GenBank/DDBJ whole genome shotgun (WGS) entry which is preliminary data.</text>
</comment>
<dbReference type="AlphaFoldDB" id="A0A921RDP6"/>
<evidence type="ECO:0000313" key="1">
    <source>
        <dbReference type="EMBL" id="KAG0537875.1"/>
    </source>
</evidence>
<sequence>MLSGCTELKIVDIVRSVDGKLYGILDGIFPL</sequence>
<evidence type="ECO:0000313" key="2">
    <source>
        <dbReference type="Proteomes" id="UP000807115"/>
    </source>
</evidence>
<reference evidence="1" key="1">
    <citation type="journal article" date="2019" name="BMC Genomics">
        <title>A new reference genome for Sorghum bicolor reveals high levels of sequence similarity between sweet and grain genotypes: implications for the genetics of sugar metabolism.</title>
        <authorList>
            <person name="Cooper E.A."/>
            <person name="Brenton Z.W."/>
            <person name="Flinn B.S."/>
            <person name="Jenkins J."/>
            <person name="Shu S."/>
            <person name="Flowers D."/>
            <person name="Luo F."/>
            <person name="Wang Y."/>
            <person name="Xia P."/>
            <person name="Barry K."/>
            <person name="Daum C."/>
            <person name="Lipzen A."/>
            <person name="Yoshinaga Y."/>
            <person name="Schmutz J."/>
            <person name="Saski C."/>
            <person name="Vermerris W."/>
            <person name="Kresovich S."/>
        </authorList>
    </citation>
    <scope>NUCLEOTIDE SEQUENCE</scope>
</reference>